<dbReference type="PANTHER" id="PTHR24381:SF450">
    <property type="entry name" value="GASTRULA ZINC FINGER PROTEIN XLCGF26.1-LIKE-RELATED"/>
    <property type="match status" value="1"/>
</dbReference>
<keyword evidence="7" id="KW-0805">Transcription regulation</keyword>
<feature type="domain" description="C2H2-type" evidence="13">
    <location>
        <begin position="711"/>
        <end position="743"/>
    </location>
</feature>
<evidence type="ECO:0000313" key="15">
    <source>
        <dbReference type="RefSeq" id="XP_018020695.1"/>
    </source>
</evidence>
<dbReference type="Pfam" id="PF13912">
    <property type="entry name" value="zf-C2H2_6"/>
    <property type="match status" value="2"/>
</dbReference>
<dbReference type="SMART" id="SM00355">
    <property type="entry name" value="ZnF_C2H2"/>
    <property type="match status" value="12"/>
</dbReference>
<evidence type="ECO:0000256" key="2">
    <source>
        <dbReference type="ARBA" id="ARBA00006991"/>
    </source>
</evidence>
<organism evidence="14 15">
    <name type="scientific">Hyalella azteca</name>
    <name type="common">Amphipod</name>
    <dbReference type="NCBI Taxonomy" id="294128"/>
    <lineage>
        <taxon>Eukaryota</taxon>
        <taxon>Metazoa</taxon>
        <taxon>Ecdysozoa</taxon>
        <taxon>Arthropoda</taxon>
        <taxon>Crustacea</taxon>
        <taxon>Multicrustacea</taxon>
        <taxon>Malacostraca</taxon>
        <taxon>Eumalacostraca</taxon>
        <taxon>Peracarida</taxon>
        <taxon>Amphipoda</taxon>
        <taxon>Senticaudata</taxon>
        <taxon>Talitrida</taxon>
        <taxon>Talitroidea</taxon>
        <taxon>Hyalellidae</taxon>
        <taxon>Hyalella</taxon>
    </lineage>
</organism>
<keyword evidence="14" id="KW-1185">Reference proteome</keyword>
<keyword evidence="6" id="KW-0862">Zinc</keyword>
<evidence type="ECO:0000256" key="5">
    <source>
        <dbReference type="ARBA" id="ARBA00022771"/>
    </source>
</evidence>
<sequence>MAVEVQCDEQTPLDLLSHCAIEEMTSNLNVNSAAGANEEKSSKNKSHCSMIRHSRDATEPVLCTSNSAPDTIFYLDNKGNLIEGVVSDSCQMSEIMTVKYDGDSTSTILGIGPKFHENNVRLSMESVHLEADTCQEPCGSPFYPKNETDAMDYQQMVLVPSSKAEGNTDLITICDGMQTVLMETESVTCPDENHDTENCNDTFCHVKSNTDPLSGGSKRTRKPTHKGEDYKKSFMNSVRNCKAAGMSNKVTVVQACAANSALAASEDPLPKKEGSSDFATHLVKEEIQSKSLDSGFPCGRRKRKKKDSFDASSQSEKISRRRVDKSSFKKSTSLKNGHRRPTFRCRKCPLSFSWVSELKSHFLTHSNNGSTGNTGSSSNTCNSGNRKKSFMCMECDETFRTAKLLTCHEQREHQGLPRPVGGSWQCKLCSSTFAHAASFKVHMRAHRGEKPYQCGECGAVFVQSGHLMIHKRIHTGEKPYTCDICLVQFKQISHLKTHVRTHTLDRPYKCSKCDSAFAQNSSLKRHMRSHTGEKPYKCEVCGMTFVVKSNLQRHTYTHTGEKPYPCDLCNASFGQVIDLKRHKISHTGIKPYKCDLCEAQFSRKNNLKWHRLTHAEGATFKCDVCDVPFATPGDLRFHKRSHDPPKPYQCTRCPASFQQFCSLTNHQLIHTGEMPRFKKQSSKSNNSTKVNNSSSSCSSNSSGSNTSKKPFSCNNCDATFCEKRNWKRHVISMHTDLHTKDKRLGRKMHSSTLTNGDIPKLESSVDNKSQEVNVKIEHGFSPGDSSPYESAEDHVTNGQLLCEIFNSTGPSVSEGLPMLPGVITLQQQEQQSQQSYQQMLFQTPDSVSVTTNNAQSSVVSSESVVVSSGVPESPQYSVSGSGALLNQLILTTGPNESSKVARPAGNCTNHLAHILTLVDAVNNHWQAWCLCDSSQLLPPTAGVDSGSCAVLPVASLESVSSPIISPNSCRNTQTSCCQSVMAPINNAVMSSSHVPNVSPGSINANNSIVVEGTNSFMASPGSILGTSNLMAQNAIMFIPSVGGQNVAVMPQGEHLNVTPAVAVPNILCSPSNHNLQQPDSSDSMNTAAVLQPV</sequence>
<feature type="domain" description="C2H2-type" evidence="13">
    <location>
        <begin position="390"/>
        <end position="418"/>
    </location>
</feature>
<feature type="domain" description="C2H2-type" evidence="13">
    <location>
        <begin position="508"/>
        <end position="535"/>
    </location>
</feature>
<gene>
    <name evidence="15" type="primary">LOC108677055</name>
</gene>
<evidence type="ECO:0000256" key="10">
    <source>
        <dbReference type="ARBA" id="ARBA00023242"/>
    </source>
</evidence>
<keyword evidence="4" id="KW-0677">Repeat</keyword>
<dbReference type="GO" id="GO:0008270">
    <property type="term" value="F:zinc ion binding"/>
    <property type="evidence" value="ECO:0007669"/>
    <property type="project" value="UniProtKB-KW"/>
</dbReference>
<dbReference type="OrthoDB" id="8117402at2759"/>
<dbReference type="GeneID" id="108677055"/>
<feature type="compositionally biased region" description="Low complexity" evidence="12">
    <location>
        <begin position="682"/>
        <end position="709"/>
    </location>
</feature>
<evidence type="ECO:0000259" key="13">
    <source>
        <dbReference type="PROSITE" id="PS50157"/>
    </source>
</evidence>
<keyword evidence="5 11" id="KW-0863">Zinc-finger</keyword>
<feature type="domain" description="C2H2-type" evidence="13">
    <location>
        <begin position="536"/>
        <end position="563"/>
    </location>
</feature>
<feature type="region of interest" description="Disordered" evidence="12">
    <location>
        <begin position="292"/>
        <end position="340"/>
    </location>
</feature>
<feature type="domain" description="C2H2-type" evidence="13">
    <location>
        <begin position="620"/>
        <end position="647"/>
    </location>
</feature>
<dbReference type="InterPro" id="IPR013087">
    <property type="entry name" value="Znf_C2H2_type"/>
</dbReference>
<protein>
    <submittedName>
        <fullName evidence="15">Zinc finger protein 813</fullName>
    </submittedName>
</protein>
<comment type="similarity">
    <text evidence="2">Belongs to the krueppel C2H2-type zinc-finger protein family.</text>
</comment>
<dbReference type="Pfam" id="PF13465">
    <property type="entry name" value="zf-H2C2_2"/>
    <property type="match status" value="1"/>
</dbReference>
<dbReference type="FunFam" id="3.30.160.60:FF:002343">
    <property type="entry name" value="Zinc finger protein 33A"/>
    <property type="match status" value="4"/>
</dbReference>
<comment type="subcellular location">
    <subcellularLocation>
        <location evidence="1">Nucleus</location>
    </subcellularLocation>
</comment>
<feature type="region of interest" description="Disordered" evidence="12">
    <location>
        <begin position="210"/>
        <end position="231"/>
    </location>
</feature>
<dbReference type="GO" id="GO:0005634">
    <property type="term" value="C:nucleus"/>
    <property type="evidence" value="ECO:0007669"/>
    <property type="project" value="UniProtKB-SubCell"/>
</dbReference>
<feature type="region of interest" description="Disordered" evidence="12">
    <location>
        <begin position="676"/>
        <end position="709"/>
    </location>
</feature>
<evidence type="ECO:0000256" key="7">
    <source>
        <dbReference type="ARBA" id="ARBA00023015"/>
    </source>
</evidence>
<dbReference type="PROSITE" id="PS00028">
    <property type="entry name" value="ZINC_FINGER_C2H2_1"/>
    <property type="match status" value="12"/>
</dbReference>
<proteinExistence type="inferred from homology"/>
<dbReference type="FunFam" id="3.30.160.60:FF:000075">
    <property type="entry name" value="Putative zinc finger protein 536"/>
    <property type="match status" value="1"/>
</dbReference>
<feature type="domain" description="C2H2-type" evidence="13">
    <location>
        <begin position="343"/>
        <end position="370"/>
    </location>
</feature>
<dbReference type="FunFam" id="3.30.160.60:FF:000303">
    <property type="entry name" value="Zinc finger protein 41"/>
    <property type="match status" value="1"/>
</dbReference>
<feature type="domain" description="C2H2-type" evidence="13">
    <location>
        <begin position="564"/>
        <end position="591"/>
    </location>
</feature>
<dbReference type="KEGG" id="hazt:108677055"/>
<evidence type="ECO:0000256" key="3">
    <source>
        <dbReference type="ARBA" id="ARBA00022723"/>
    </source>
</evidence>
<dbReference type="Gene3D" id="3.30.160.60">
    <property type="entry name" value="Classic Zinc Finger"/>
    <property type="match status" value="10"/>
</dbReference>
<dbReference type="AlphaFoldDB" id="A0A8B7P411"/>
<feature type="domain" description="C2H2-type" evidence="13">
    <location>
        <begin position="592"/>
        <end position="619"/>
    </location>
</feature>
<feature type="domain" description="C2H2-type" evidence="13">
    <location>
        <begin position="648"/>
        <end position="675"/>
    </location>
</feature>
<evidence type="ECO:0000313" key="14">
    <source>
        <dbReference type="Proteomes" id="UP000694843"/>
    </source>
</evidence>
<reference evidence="15" key="1">
    <citation type="submission" date="2025-08" db="UniProtKB">
        <authorList>
            <consortium name="RefSeq"/>
        </authorList>
    </citation>
    <scope>IDENTIFICATION</scope>
    <source>
        <tissue evidence="15">Whole organism</tissue>
    </source>
</reference>
<feature type="domain" description="C2H2-type" evidence="13">
    <location>
        <begin position="424"/>
        <end position="451"/>
    </location>
</feature>
<evidence type="ECO:0000256" key="1">
    <source>
        <dbReference type="ARBA" id="ARBA00004123"/>
    </source>
</evidence>
<dbReference type="SUPFAM" id="SSF57667">
    <property type="entry name" value="beta-beta-alpha zinc fingers"/>
    <property type="match status" value="6"/>
</dbReference>
<feature type="domain" description="C2H2-type" evidence="13">
    <location>
        <begin position="480"/>
        <end position="507"/>
    </location>
</feature>
<evidence type="ECO:0000256" key="11">
    <source>
        <dbReference type="PROSITE-ProRule" id="PRU00042"/>
    </source>
</evidence>
<dbReference type="Proteomes" id="UP000694843">
    <property type="component" value="Unplaced"/>
</dbReference>
<dbReference type="GO" id="GO:0000981">
    <property type="term" value="F:DNA-binding transcription factor activity, RNA polymerase II-specific"/>
    <property type="evidence" value="ECO:0007669"/>
    <property type="project" value="TreeGrafter"/>
</dbReference>
<keyword evidence="8" id="KW-0238">DNA-binding</keyword>
<keyword evidence="9" id="KW-0804">Transcription</keyword>
<evidence type="ECO:0000256" key="8">
    <source>
        <dbReference type="ARBA" id="ARBA00023125"/>
    </source>
</evidence>
<dbReference type="OMA" id="DTENCND"/>
<accession>A0A8B7P411</accession>
<dbReference type="InterPro" id="IPR036236">
    <property type="entry name" value="Znf_C2H2_sf"/>
</dbReference>
<dbReference type="PANTHER" id="PTHR24381">
    <property type="entry name" value="ZINC FINGER PROTEIN"/>
    <property type="match status" value="1"/>
</dbReference>
<dbReference type="GO" id="GO:0000977">
    <property type="term" value="F:RNA polymerase II transcription regulatory region sequence-specific DNA binding"/>
    <property type="evidence" value="ECO:0007669"/>
    <property type="project" value="TreeGrafter"/>
</dbReference>
<evidence type="ECO:0000256" key="9">
    <source>
        <dbReference type="ARBA" id="ARBA00023163"/>
    </source>
</evidence>
<keyword evidence="10" id="KW-0539">Nucleus</keyword>
<name>A0A8B7P411_HYAAZ</name>
<keyword evidence="3" id="KW-0479">Metal-binding</keyword>
<evidence type="ECO:0000256" key="4">
    <source>
        <dbReference type="ARBA" id="ARBA00022737"/>
    </source>
</evidence>
<feature type="domain" description="C2H2-type" evidence="13">
    <location>
        <begin position="452"/>
        <end position="479"/>
    </location>
</feature>
<dbReference type="Pfam" id="PF00096">
    <property type="entry name" value="zf-C2H2"/>
    <property type="match status" value="3"/>
</dbReference>
<feature type="region of interest" description="Disordered" evidence="12">
    <location>
        <begin position="1072"/>
        <end position="1093"/>
    </location>
</feature>
<dbReference type="RefSeq" id="XP_018020695.1">
    <property type="nucleotide sequence ID" value="XM_018165206.2"/>
</dbReference>
<dbReference type="PROSITE" id="PS50157">
    <property type="entry name" value="ZINC_FINGER_C2H2_2"/>
    <property type="match status" value="12"/>
</dbReference>
<evidence type="ECO:0000256" key="6">
    <source>
        <dbReference type="ARBA" id="ARBA00022833"/>
    </source>
</evidence>
<dbReference type="FunFam" id="3.30.160.60:FF:001443">
    <property type="entry name" value="Zinc finger protein 668"/>
    <property type="match status" value="1"/>
</dbReference>
<evidence type="ECO:0000256" key="12">
    <source>
        <dbReference type="SAM" id="MobiDB-lite"/>
    </source>
</evidence>